<proteinExistence type="predicted"/>
<dbReference type="SUPFAM" id="SSF117281">
    <property type="entry name" value="Kelch motif"/>
    <property type="match status" value="2"/>
</dbReference>
<dbReference type="Pfam" id="PF01344">
    <property type="entry name" value="Kelch_1"/>
    <property type="match status" value="1"/>
</dbReference>
<dbReference type="Gene3D" id="2.120.10.80">
    <property type="entry name" value="Kelch-type beta propeller"/>
    <property type="match status" value="1"/>
</dbReference>
<dbReference type="InterPro" id="IPR015915">
    <property type="entry name" value="Kelch-typ_b-propeller"/>
</dbReference>
<dbReference type="SMART" id="SM00612">
    <property type="entry name" value="Kelch"/>
    <property type="match status" value="6"/>
</dbReference>
<name>A0A8R2F6S6_ACYPI</name>
<keyword evidence="1" id="KW-0880">Kelch repeat</keyword>
<dbReference type="InterPro" id="IPR006652">
    <property type="entry name" value="Kelch_1"/>
</dbReference>
<reference evidence="4" key="2">
    <citation type="submission" date="2022-06" db="UniProtKB">
        <authorList>
            <consortium name="EnsemblMetazoa"/>
        </authorList>
    </citation>
    <scope>IDENTIFICATION</scope>
</reference>
<keyword evidence="2" id="KW-0677">Repeat</keyword>
<dbReference type="PANTHER" id="PTHR24412:SF466">
    <property type="entry name" value="RING CANAL KELCH PROTEIN"/>
    <property type="match status" value="1"/>
</dbReference>
<evidence type="ECO:0000313" key="4">
    <source>
        <dbReference type="EnsemblMetazoa" id="XP_008181223.1"/>
    </source>
</evidence>
<dbReference type="KEGG" id="api:100160974"/>
<dbReference type="Gene3D" id="1.25.40.420">
    <property type="match status" value="1"/>
</dbReference>
<evidence type="ECO:0000259" key="3">
    <source>
        <dbReference type="SMART" id="SM00875"/>
    </source>
</evidence>
<evidence type="ECO:0000256" key="1">
    <source>
        <dbReference type="ARBA" id="ARBA00022441"/>
    </source>
</evidence>
<feature type="domain" description="BACK" evidence="3">
    <location>
        <begin position="2"/>
        <end position="87"/>
    </location>
</feature>
<dbReference type="Proteomes" id="UP000007819">
    <property type="component" value="Chromosome A2"/>
</dbReference>
<dbReference type="FunFam" id="1.25.40.420:FF:000001">
    <property type="entry name" value="Kelch-like family member 12"/>
    <property type="match status" value="1"/>
</dbReference>
<dbReference type="GeneID" id="100160974"/>
<accession>A0A8R2F6S6</accession>
<protein>
    <recommendedName>
        <fullName evidence="3">BACK domain-containing protein</fullName>
    </recommendedName>
</protein>
<dbReference type="AlphaFoldDB" id="A0A8R2F6S6"/>
<evidence type="ECO:0000313" key="5">
    <source>
        <dbReference type="Proteomes" id="UP000007819"/>
    </source>
</evidence>
<dbReference type="SMART" id="SM00875">
    <property type="entry name" value="BACK"/>
    <property type="match status" value="1"/>
</dbReference>
<dbReference type="PANTHER" id="PTHR24412">
    <property type="entry name" value="KELCH PROTEIN"/>
    <property type="match status" value="1"/>
</dbReference>
<sequence length="423" mass="47594">MTSSEIYIHQHFSEVVGGYEFLSLSLEQVIKLISSDRLPVSSDEKVFESVIRWVKYDLDSRQCVLFQLMQHVRLPLTSMDYILKNVVEEPIIKNCLKCYIYVLEALNTLESEELIPQSIQNKPRHGEKVILVVGGIRSVLNKSLEWFDTRTNLWHIGPELIANFRRSSLVVMNDNFVFAMGGYNYDELPLRSVFVLDISSESPCWQQSVSMLELRESLRVGVIKDNIYAVGGYNITDGNLNSAEVFNFNTQEWRMISNMPIIRLFFAVGVLNDLLYVVGGSDQSRQALNTVDCYNPSTDMWSPVANMCVRRSGAGVGVLYGELYAVGGVNGSDLLSSVEKYSPKTGVWTTMAYLNVPRKSAEVVALDGLLYVIGGVNLTPGLESVECYNPNTNTWAMVTATMNVERFLPRAVAINRPRHFTTC</sequence>
<dbReference type="InterPro" id="IPR011705">
    <property type="entry name" value="BACK"/>
</dbReference>
<dbReference type="Pfam" id="PF24681">
    <property type="entry name" value="Kelch_KLHDC2_KLHL20_DRC7"/>
    <property type="match status" value="1"/>
</dbReference>
<dbReference type="Pfam" id="PF07707">
    <property type="entry name" value="BACK"/>
    <property type="match status" value="1"/>
</dbReference>
<dbReference type="EnsemblMetazoa" id="XM_008183001.3">
    <property type="protein sequence ID" value="XP_008181223.1"/>
    <property type="gene ID" value="LOC100160974"/>
</dbReference>
<reference evidence="5" key="1">
    <citation type="submission" date="2010-06" db="EMBL/GenBank/DDBJ databases">
        <authorList>
            <person name="Jiang H."/>
            <person name="Abraham K."/>
            <person name="Ali S."/>
            <person name="Alsbrooks S.L."/>
            <person name="Anim B.N."/>
            <person name="Anosike U.S."/>
            <person name="Attaway T."/>
            <person name="Bandaranaike D.P."/>
            <person name="Battles P.K."/>
            <person name="Bell S.N."/>
            <person name="Bell A.V."/>
            <person name="Beltran B."/>
            <person name="Bickham C."/>
            <person name="Bustamante Y."/>
            <person name="Caleb T."/>
            <person name="Canada A."/>
            <person name="Cardenas V."/>
            <person name="Carter K."/>
            <person name="Chacko J."/>
            <person name="Chandrabose M.N."/>
            <person name="Chavez D."/>
            <person name="Chavez A."/>
            <person name="Chen L."/>
            <person name="Chu H.-S."/>
            <person name="Claassen K.J."/>
            <person name="Cockrell R."/>
            <person name="Collins M."/>
            <person name="Cooper J.A."/>
            <person name="Cree A."/>
            <person name="Curry S.M."/>
            <person name="Da Y."/>
            <person name="Dao M.D."/>
            <person name="Das B."/>
            <person name="Davila M.-L."/>
            <person name="Davy-Carroll L."/>
            <person name="Denson S."/>
            <person name="Dinh H."/>
            <person name="Ebong V.E."/>
            <person name="Edwards J.R."/>
            <person name="Egan A."/>
            <person name="El-Daye J."/>
            <person name="Escobedo L."/>
            <person name="Fernandez S."/>
            <person name="Fernando P.R."/>
            <person name="Flagg N."/>
            <person name="Forbes L.D."/>
            <person name="Fowler R.G."/>
            <person name="Fu Q."/>
            <person name="Gabisi R.A."/>
            <person name="Ganer J."/>
            <person name="Garbino Pronczuk A."/>
            <person name="Garcia R.M."/>
            <person name="Garner T."/>
            <person name="Garrett T.E."/>
            <person name="Gonzalez D.A."/>
            <person name="Hamid H."/>
            <person name="Hawkins E.S."/>
            <person name="Hirani K."/>
            <person name="Hogues M.E."/>
            <person name="Hollins B."/>
            <person name="Hsiao C.-H."/>
            <person name="Jabil R."/>
            <person name="James M.L."/>
            <person name="Jhangiani S.N."/>
            <person name="Johnson B."/>
            <person name="Johnson Q."/>
            <person name="Joshi V."/>
            <person name="Kalu J.B."/>
            <person name="Kam C."/>
            <person name="Kashfia A."/>
            <person name="Keebler J."/>
            <person name="Kisamo H."/>
            <person name="Kovar C.L."/>
            <person name="Lago L.A."/>
            <person name="Lai C.-Y."/>
            <person name="Laidlaw J."/>
            <person name="Lara F."/>
            <person name="Le T.-K."/>
            <person name="Lee S.L."/>
            <person name="Legall F.H."/>
            <person name="Lemon S.J."/>
            <person name="Lewis L.R."/>
            <person name="Li B."/>
            <person name="Liu Y."/>
            <person name="Liu Y.-S."/>
            <person name="Lopez J."/>
            <person name="Lozado R.J."/>
            <person name="Lu J."/>
            <person name="Madu R.C."/>
            <person name="Maheshwari M."/>
            <person name="Maheshwari R."/>
            <person name="Malloy K."/>
            <person name="Martinez E."/>
            <person name="Mathew T."/>
            <person name="Mercado I.C."/>
            <person name="Mercado C."/>
            <person name="Meyer B."/>
            <person name="Montgomery K."/>
            <person name="Morgan M.B."/>
            <person name="Munidasa M."/>
            <person name="Nazareth L.V."/>
            <person name="Nelson J."/>
            <person name="Ng B.M."/>
            <person name="Nguyen N.B."/>
            <person name="Nguyen P.Q."/>
            <person name="Nguyen T."/>
            <person name="Obregon M."/>
            <person name="Okwuonu G.O."/>
            <person name="Onwere C.G."/>
            <person name="Orozco G."/>
            <person name="Parra A."/>
            <person name="Patel S."/>
            <person name="Patil S."/>
            <person name="Perez A."/>
            <person name="Perez Y."/>
            <person name="Pham C."/>
            <person name="Primus E.L."/>
            <person name="Pu L.-L."/>
            <person name="Puazo M."/>
            <person name="Qin X."/>
            <person name="Quiroz J.B."/>
            <person name="Reese J."/>
            <person name="Richards S."/>
            <person name="Rives C.M."/>
            <person name="Robberts R."/>
            <person name="Ruiz S.J."/>
            <person name="Ruiz M.J."/>
            <person name="Santibanez J."/>
            <person name="Schneider B.W."/>
            <person name="Sisson I."/>
            <person name="Smith M."/>
            <person name="Sodergren E."/>
            <person name="Song X.-Z."/>
            <person name="Song B.B."/>
            <person name="Summersgill H."/>
            <person name="Thelus R."/>
            <person name="Thornton R.D."/>
            <person name="Trejos Z.Y."/>
            <person name="Usmani K."/>
            <person name="Vattathil S."/>
            <person name="Villasana D."/>
            <person name="Walker D.L."/>
            <person name="Wang S."/>
            <person name="Wang K."/>
            <person name="White C.S."/>
            <person name="Williams A.C."/>
            <person name="Williamson J."/>
            <person name="Wilson K."/>
            <person name="Woghiren I.O."/>
            <person name="Woodworth J.R."/>
            <person name="Worley K.C."/>
            <person name="Wright R.A."/>
            <person name="Wu W."/>
            <person name="Young L."/>
            <person name="Zhang L."/>
            <person name="Zhang J."/>
            <person name="Zhu Y."/>
            <person name="Muzny D.M."/>
            <person name="Weinstock G."/>
            <person name="Gibbs R.A."/>
        </authorList>
    </citation>
    <scope>NUCLEOTIDE SEQUENCE [LARGE SCALE GENOMIC DNA]</scope>
    <source>
        <strain evidence="5">LSR1</strain>
    </source>
</reference>
<dbReference type="RefSeq" id="XP_008181223.1">
    <property type="nucleotide sequence ID" value="XM_008183001.2"/>
</dbReference>
<keyword evidence="5" id="KW-1185">Reference proteome</keyword>
<dbReference type="OrthoDB" id="6350321at2759"/>
<evidence type="ECO:0000256" key="2">
    <source>
        <dbReference type="ARBA" id="ARBA00022737"/>
    </source>
</evidence>
<organism evidence="4 5">
    <name type="scientific">Acyrthosiphon pisum</name>
    <name type="common">Pea aphid</name>
    <dbReference type="NCBI Taxonomy" id="7029"/>
    <lineage>
        <taxon>Eukaryota</taxon>
        <taxon>Metazoa</taxon>
        <taxon>Ecdysozoa</taxon>
        <taxon>Arthropoda</taxon>
        <taxon>Hexapoda</taxon>
        <taxon>Insecta</taxon>
        <taxon>Pterygota</taxon>
        <taxon>Neoptera</taxon>
        <taxon>Paraneoptera</taxon>
        <taxon>Hemiptera</taxon>
        <taxon>Sternorrhyncha</taxon>
        <taxon>Aphidomorpha</taxon>
        <taxon>Aphidoidea</taxon>
        <taxon>Aphididae</taxon>
        <taxon>Macrosiphini</taxon>
        <taxon>Acyrthosiphon</taxon>
    </lineage>
</organism>